<sequence>MPLAMLSTLSTEVLHEIFGYFCLHCSGQHQSTPPHAHRLDTPQDPDALSWHSLDCHTLFCLCLVSRRFCTIAQPILYHEFVPGYGDSWRSTRYTWNGRLASFVRTVARRRDLAAKVRRVYIHPDLLQSGDTKERKDALREAANALQIEDQEGLVSDDLLALLIALLPNLNHCSLQSRKTRVQAVCPSALRRARVLSLPLKTLDVVLHARCYERELLNLGWRAGALLEVATHLQTLNLHMCEGIWTESPFPSLPNLKVIRITRSKLTKKGLEGLLRSCNGLRSFTYETCPPYISLDIIAPGADPIDQFTPWDAVRCLRWHRETLESLHLDLRKRGVFPQPSGLIHLERSEPIVDFRDFNALRHLFLNASAIYDLRYTEPPPLTQVLPRSITSLQFVGDISCSVEWLSNGISGLAGAISEGHFPDLKKVTCDTYYTLDNDLVVSAMFAGAGVEFSYDRWPLSKATLHLPGDLTPVPWEEGCYFRVDTELMPLPDEEDSDL</sequence>
<name>Q0CZC4_ASPTN</name>
<accession>Q0CZC4</accession>
<organism evidence="1 2">
    <name type="scientific">Aspergillus terreus (strain NIH 2624 / FGSC A1156)</name>
    <dbReference type="NCBI Taxonomy" id="341663"/>
    <lineage>
        <taxon>Eukaryota</taxon>
        <taxon>Fungi</taxon>
        <taxon>Dikarya</taxon>
        <taxon>Ascomycota</taxon>
        <taxon>Pezizomycotina</taxon>
        <taxon>Eurotiomycetes</taxon>
        <taxon>Eurotiomycetidae</taxon>
        <taxon>Eurotiales</taxon>
        <taxon>Aspergillaceae</taxon>
        <taxon>Aspergillus</taxon>
        <taxon>Aspergillus subgen. Circumdati</taxon>
    </lineage>
</organism>
<protein>
    <recommendedName>
        <fullName evidence="3">F-box domain-containing protein</fullName>
    </recommendedName>
</protein>
<dbReference type="AlphaFoldDB" id="Q0CZC4"/>
<evidence type="ECO:0000313" key="1">
    <source>
        <dbReference type="EMBL" id="EAU39606.1"/>
    </source>
</evidence>
<dbReference type="Proteomes" id="UP000007963">
    <property type="component" value="Unassembled WGS sequence"/>
</dbReference>
<evidence type="ECO:0000313" key="2">
    <source>
        <dbReference type="Proteomes" id="UP000007963"/>
    </source>
</evidence>
<dbReference type="Gene3D" id="3.80.10.10">
    <property type="entry name" value="Ribonuclease Inhibitor"/>
    <property type="match status" value="1"/>
</dbReference>
<dbReference type="STRING" id="341663.Q0CZC4"/>
<reference evidence="2" key="1">
    <citation type="submission" date="2005-09" db="EMBL/GenBank/DDBJ databases">
        <title>Annotation of the Aspergillus terreus NIH2624 genome.</title>
        <authorList>
            <person name="Birren B.W."/>
            <person name="Lander E.S."/>
            <person name="Galagan J.E."/>
            <person name="Nusbaum C."/>
            <person name="Devon K."/>
            <person name="Henn M."/>
            <person name="Ma L.-J."/>
            <person name="Jaffe D.B."/>
            <person name="Butler J."/>
            <person name="Alvarez P."/>
            <person name="Gnerre S."/>
            <person name="Grabherr M."/>
            <person name="Kleber M."/>
            <person name="Mauceli E.W."/>
            <person name="Brockman W."/>
            <person name="Rounsley S."/>
            <person name="Young S.K."/>
            <person name="LaButti K."/>
            <person name="Pushparaj V."/>
            <person name="DeCaprio D."/>
            <person name="Crawford M."/>
            <person name="Koehrsen M."/>
            <person name="Engels R."/>
            <person name="Montgomery P."/>
            <person name="Pearson M."/>
            <person name="Howarth C."/>
            <person name="Larson L."/>
            <person name="Luoma S."/>
            <person name="White J."/>
            <person name="Alvarado L."/>
            <person name="Kodira C.D."/>
            <person name="Zeng Q."/>
            <person name="Oleary S."/>
            <person name="Yandava C."/>
            <person name="Denning D.W."/>
            <person name="Nierman W.C."/>
            <person name="Milne T."/>
            <person name="Madden K."/>
        </authorList>
    </citation>
    <scope>NUCLEOTIDE SEQUENCE [LARGE SCALE GENOMIC DNA]</scope>
    <source>
        <strain evidence="2">NIH 2624 / FGSC A1156</strain>
    </source>
</reference>
<dbReference type="HOGENOM" id="CLU_042539_0_0_1"/>
<dbReference type="EMBL" id="CH476594">
    <property type="protein sequence ID" value="EAU39606.1"/>
    <property type="molecule type" value="Genomic_DNA"/>
</dbReference>
<dbReference type="VEuPathDB" id="FungiDB:ATEG_00960"/>
<dbReference type="eggNOG" id="ENOG502SP7A">
    <property type="taxonomic scope" value="Eukaryota"/>
</dbReference>
<proteinExistence type="predicted"/>
<dbReference type="RefSeq" id="XP_001211046.1">
    <property type="nucleotide sequence ID" value="XM_001211046.1"/>
</dbReference>
<dbReference type="InterPro" id="IPR032675">
    <property type="entry name" value="LRR_dom_sf"/>
</dbReference>
<dbReference type="OrthoDB" id="2520703at2759"/>
<dbReference type="OMA" id="HEFVLGY"/>
<dbReference type="GeneID" id="4355723"/>
<dbReference type="SUPFAM" id="SSF52047">
    <property type="entry name" value="RNI-like"/>
    <property type="match status" value="1"/>
</dbReference>
<evidence type="ECO:0008006" key="3">
    <source>
        <dbReference type="Google" id="ProtNLM"/>
    </source>
</evidence>
<gene>
    <name evidence="1" type="ORF">ATEG_00960</name>
</gene>